<evidence type="ECO:0000256" key="1">
    <source>
        <dbReference type="SAM" id="MobiDB-lite"/>
    </source>
</evidence>
<dbReference type="SMR" id="B4ML81"/>
<feature type="region of interest" description="Disordered" evidence="1">
    <location>
        <begin position="288"/>
        <end position="357"/>
    </location>
</feature>
<evidence type="ECO:0000313" key="3">
    <source>
        <dbReference type="Proteomes" id="UP000007798"/>
    </source>
</evidence>
<feature type="region of interest" description="Disordered" evidence="1">
    <location>
        <begin position="51"/>
        <end position="104"/>
    </location>
</feature>
<dbReference type="EMBL" id="CH963847">
    <property type="protein sequence ID" value="EDW73139.2"/>
    <property type="molecule type" value="Genomic_DNA"/>
</dbReference>
<dbReference type="STRING" id="7260.B4ML81"/>
<feature type="compositionally biased region" description="Low complexity" evidence="1">
    <location>
        <begin position="51"/>
        <end position="60"/>
    </location>
</feature>
<name>B4ML81_DROWI</name>
<feature type="compositionally biased region" description="Polar residues" evidence="1">
    <location>
        <begin position="13"/>
        <end position="26"/>
    </location>
</feature>
<feature type="compositionally biased region" description="Acidic residues" evidence="1">
    <location>
        <begin position="1"/>
        <end position="12"/>
    </location>
</feature>
<gene>
    <name evidence="2" type="primary">Dwil\GK19283</name>
    <name evidence="2" type="ORF">Dwil_GK19283</name>
</gene>
<feature type="region of interest" description="Disordered" evidence="1">
    <location>
        <begin position="372"/>
        <end position="395"/>
    </location>
</feature>
<reference evidence="2 3" key="1">
    <citation type="journal article" date="2007" name="Nature">
        <title>Evolution of genes and genomes on the Drosophila phylogeny.</title>
        <authorList>
            <consortium name="Drosophila 12 Genomes Consortium"/>
            <person name="Clark A.G."/>
            <person name="Eisen M.B."/>
            <person name="Smith D.R."/>
            <person name="Bergman C.M."/>
            <person name="Oliver B."/>
            <person name="Markow T.A."/>
            <person name="Kaufman T.C."/>
            <person name="Kellis M."/>
            <person name="Gelbart W."/>
            <person name="Iyer V.N."/>
            <person name="Pollard D.A."/>
            <person name="Sackton T.B."/>
            <person name="Larracuente A.M."/>
            <person name="Singh N.D."/>
            <person name="Abad J.P."/>
            <person name="Abt D.N."/>
            <person name="Adryan B."/>
            <person name="Aguade M."/>
            <person name="Akashi H."/>
            <person name="Anderson W.W."/>
            <person name="Aquadro C.F."/>
            <person name="Ardell D.H."/>
            <person name="Arguello R."/>
            <person name="Artieri C.G."/>
            <person name="Barbash D.A."/>
            <person name="Barker D."/>
            <person name="Barsanti P."/>
            <person name="Batterham P."/>
            <person name="Batzoglou S."/>
            <person name="Begun D."/>
            <person name="Bhutkar A."/>
            <person name="Blanco E."/>
            <person name="Bosak S.A."/>
            <person name="Bradley R.K."/>
            <person name="Brand A.D."/>
            <person name="Brent M.R."/>
            <person name="Brooks A.N."/>
            <person name="Brown R.H."/>
            <person name="Butlin R.K."/>
            <person name="Caggese C."/>
            <person name="Calvi B.R."/>
            <person name="Bernardo de Carvalho A."/>
            <person name="Caspi A."/>
            <person name="Castrezana S."/>
            <person name="Celniker S.E."/>
            <person name="Chang J.L."/>
            <person name="Chapple C."/>
            <person name="Chatterji S."/>
            <person name="Chinwalla A."/>
            <person name="Civetta A."/>
            <person name="Clifton S.W."/>
            <person name="Comeron J.M."/>
            <person name="Costello J.C."/>
            <person name="Coyne J.A."/>
            <person name="Daub J."/>
            <person name="David R.G."/>
            <person name="Delcher A.L."/>
            <person name="Delehaunty K."/>
            <person name="Do C.B."/>
            <person name="Ebling H."/>
            <person name="Edwards K."/>
            <person name="Eickbush T."/>
            <person name="Evans J.D."/>
            <person name="Filipski A."/>
            <person name="Findeiss S."/>
            <person name="Freyhult E."/>
            <person name="Fulton L."/>
            <person name="Fulton R."/>
            <person name="Garcia A.C."/>
            <person name="Gardiner A."/>
            <person name="Garfield D.A."/>
            <person name="Garvin B.E."/>
            <person name="Gibson G."/>
            <person name="Gilbert D."/>
            <person name="Gnerre S."/>
            <person name="Godfrey J."/>
            <person name="Good R."/>
            <person name="Gotea V."/>
            <person name="Gravely B."/>
            <person name="Greenberg A.J."/>
            <person name="Griffiths-Jones S."/>
            <person name="Gross S."/>
            <person name="Guigo R."/>
            <person name="Gustafson E.A."/>
            <person name="Haerty W."/>
            <person name="Hahn M.W."/>
            <person name="Halligan D.L."/>
            <person name="Halpern A.L."/>
            <person name="Halter G.M."/>
            <person name="Han M.V."/>
            <person name="Heger A."/>
            <person name="Hillier L."/>
            <person name="Hinrichs A.S."/>
            <person name="Holmes I."/>
            <person name="Hoskins R.A."/>
            <person name="Hubisz M.J."/>
            <person name="Hultmark D."/>
            <person name="Huntley M.A."/>
            <person name="Jaffe D.B."/>
            <person name="Jagadeeshan S."/>
            <person name="Jeck W.R."/>
            <person name="Johnson J."/>
            <person name="Jones C.D."/>
            <person name="Jordan W.C."/>
            <person name="Karpen G.H."/>
            <person name="Kataoka E."/>
            <person name="Keightley P.D."/>
            <person name="Kheradpour P."/>
            <person name="Kirkness E.F."/>
            <person name="Koerich L.B."/>
            <person name="Kristiansen K."/>
            <person name="Kudrna D."/>
            <person name="Kulathinal R.J."/>
            <person name="Kumar S."/>
            <person name="Kwok R."/>
            <person name="Lander E."/>
            <person name="Langley C.H."/>
            <person name="Lapoint R."/>
            <person name="Lazzaro B.P."/>
            <person name="Lee S.J."/>
            <person name="Levesque L."/>
            <person name="Li R."/>
            <person name="Lin C.F."/>
            <person name="Lin M.F."/>
            <person name="Lindblad-Toh K."/>
            <person name="Llopart A."/>
            <person name="Long M."/>
            <person name="Low L."/>
            <person name="Lozovsky E."/>
            <person name="Lu J."/>
            <person name="Luo M."/>
            <person name="Machado C.A."/>
            <person name="Makalowski W."/>
            <person name="Marzo M."/>
            <person name="Matsuda M."/>
            <person name="Matzkin L."/>
            <person name="McAllister B."/>
            <person name="McBride C.S."/>
            <person name="McKernan B."/>
            <person name="McKernan K."/>
            <person name="Mendez-Lago M."/>
            <person name="Minx P."/>
            <person name="Mollenhauer M.U."/>
            <person name="Montooth K."/>
            <person name="Mount S.M."/>
            <person name="Mu X."/>
            <person name="Myers E."/>
            <person name="Negre B."/>
            <person name="Newfeld S."/>
            <person name="Nielsen R."/>
            <person name="Noor M.A."/>
            <person name="O'Grady P."/>
            <person name="Pachter L."/>
            <person name="Papaceit M."/>
            <person name="Parisi M.J."/>
            <person name="Parisi M."/>
            <person name="Parts L."/>
            <person name="Pedersen J.S."/>
            <person name="Pesole G."/>
            <person name="Phillippy A.M."/>
            <person name="Ponting C.P."/>
            <person name="Pop M."/>
            <person name="Porcelli D."/>
            <person name="Powell J.R."/>
            <person name="Prohaska S."/>
            <person name="Pruitt K."/>
            <person name="Puig M."/>
            <person name="Quesneville H."/>
            <person name="Ram K.R."/>
            <person name="Rand D."/>
            <person name="Rasmussen M.D."/>
            <person name="Reed L.K."/>
            <person name="Reenan R."/>
            <person name="Reily A."/>
            <person name="Remington K.A."/>
            <person name="Rieger T.T."/>
            <person name="Ritchie M.G."/>
            <person name="Robin C."/>
            <person name="Rogers Y.H."/>
            <person name="Rohde C."/>
            <person name="Rozas J."/>
            <person name="Rubenfield M.J."/>
            <person name="Ruiz A."/>
            <person name="Russo S."/>
            <person name="Salzberg S.L."/>
            <person name="Sanchez-Gracia A."/>
            <person name="Saranga D.J."/>
            <person name="Sato H."/>
            <person name="Schaeffer S.W."/>
            <person name="Schatz M.C."/>
            <person name="Schlenke T."/>
            <person name="Schwartz R."/>
            <person name="Segarra C."/>
            <person name="Singh R.S."/>
            <person name="Sirot L."/>
            <person name="Sirota M."/>
            <person name="Sisneros N.B."/>
            <person name="Smith C.D."/>
            <person name="Smith T.F."/>
            <person name="Spieth J."/>
            <person name="Stage D.E."/>
            <person name="Stark A."/>
            <person name="Stephan W."/>
            <person name="Strausberg R.L."/>
            <person name="Strempel S."/>
            <person name="Sturgill D."/>
            <person name="Sutton G."/>
            <person name="Sutton G.G."/>
            <person name="Tao W."/>
            <person name="Teichmann S."/>
            <person name="Tobari Y.N."/>
            <person name="Tomimura Y."/>
            <person name="Tsolas J.M."/>
            <person name="Valente V.L."/>
            <person name="Venter E."/>
            <person name="Venter J.C."/>
            <person name="Vicario S."/>
            <person name="Vieira F.G."/>
            <person name="Vilella A.J."/>
            <person name="Villasante A."/>
            <person name="Walenz B."/>
            <person name="Wang J."/>
            <person name="Wasserman M."/>
            <person name="Watts T."/>
            <person name="Wilson D."/>
            <person name="Wilson R.K."/>
            <person name="Wing R.A."/>
            <person name="Wolfner M.F."/>
            <person name="Wong A."/>
            <person name="Wong G.K."/>
            <person name="Wu C.I."/>
            <person name="Wu G."/>
            <person name="Yamamoto D."/>
            <person name="Yang H.P."/>
            <person name="Yang S.P."/>
            <person name="Yorke J.A."/>
            <person name="Yoshida K."/>
            <person name="Zdobnov E."/>
            <person name="Zhang P."/>
            <person name="Zhang Y."/>
            <person name="Zimin A.V."/>
            <person name="Baldwin J."/>
            <person name="Abdouelleil A."/>
            <person name="Abdulkadir J."/>
            <person name="Abebe A."/>
            <person name="Abera B."/>
            <person name="Abreu J."/>
            <person name="Acer S.C."/>
            <person name="Aftuck L."/>
            <person name="Alexander A."/>
            <person name="An P."/>
            <person name="Anderson E."/>
            <person name="Anderson S."/>
            <person name="Arachi H."/>
            <person name="Azer M."/>
            <person name="Bachantsang P."/>
            <person name="Barry A."/>
            <person name="Bayul T."/>
            <person name="Berlin A."/>
            <person name="Bessette D."/>
            <person name="Bloom T."/>
            <person name="Blye J."/>
            <person name="Boguslavskiy L."/>
            <person name="Bonnet C."/>
            <person name="Boukhgalter B."/>
            <person name="Bourzgui I."/>
            <person name="Brown A."/>
            <person name="Cahill P."/>
            <person name="Channer S."/>
            <person name="Cheshatsang Y."/>
            <person name="Chuda L."/>
            <person name="Citroen M."/>
            <person name="Collymore A."/>
            <person name="Cooke P."/>
            <person name="Costello M."/>
            <person name="D'Aco K."/>
            <person name="Daza R."/>
            <person name="De Haan G."/>
            <person name="DeGray S."/>
            <person name="DeMaso C."/>
            <person name="Dhargay N."/>
            <person name="Dooley K."/>
            <person name="Dooley E."/>
            <person name="Doricent M."/>
            <person name="Dorje P."/>
            <person name="Dorjee K."/>
            <person name="Dupes A."/>
            <person name="Elong R."/>
            <person name="Falk J."/>
            <person name="Farina A."/>
            <person name="Faro S."/>
            <person name="Ferguson D."/>
            <person name="Fisher S."/>
            <person name="Foley C.D."/>
            <person name="Franke A."/>
            <person name="Friedrich D."/>
            <person name="Gadbois L."/>
            <person name="Gearin G."/>
            <person name="Gearin C.R."/>
            <person name="Giannoukos G."/>
            <person name="Goode T."/>
            <person name="Graham J."/>
            <person name="Grandbois E."/>
            <person name="Grewal S."/>
            <person name="Gyaltsen K."/>
            <person name="Hafez N."/>
            <person name="Hagos B."/>
            <person name="Hall J."/>
            <person name="Henson C."/>
            <person name="Hollinger A."/>
            <person name="Honan T."/>
            <person name="Huard M.D."/>
            <person name="Hughes L."/>
            <person name="Hurhula B."/>
            <person name="Husby M.E."/>
            <person name="Kamat A."/>
            <person name="Kanga B."/>
            <person name="Kashin S."/>
            <person name="Khazanovich D."/>
            <person name="Kisner P."/>
            <person name="Lance K."/>
            <person name="Lara M."/>
            <person name="Lee W."/>
            <person name="Lennon N."/>
            <person name="Letendre F."/>
            <person name="LeVine R."/>
            <person name="Lipovsky A."/>
            <person name="Liu X."/>
            <person name="Liu J."/>
            <person name="Liu S."/>
            <person name="Lokyitsang T."/>
            <person name="Lokyitsang Y."/>
            <person name="Lubonja R."/>
            <person name="Lui A."/>
            <person name="MacDonald P."/>
            <person name="Magnisalis V."/>
            <person name="Maru K."/>
            <person name="Matthews C."/>
            <person name="McCusker W."/>
            <person name="McDonough S."/>
            <person name="Mehta T."/>
            <person name="Meldrim J."/>
            <person name="Meneus L."/>
            <person name="Mihai O."/>
            <person name="Mihalev A."/>
            <person name="Mihova T."/>
            <person name="Mittelman R."/>
            <person name="Mlenga V."/>
            <person name="Montmayeur A."/>
            <person name="Mulrain L."/>
            <person name="Navidi A."/>
            <person name="Naylor J."/>
            <person name="Negash T."/>
            <person name="Nguyen T."/>
            <person name="Nguyen N."/>
            <person name="Nicol R."/>
            <person name="Norbu C."/>
            <person name="Norbu N."/>
            <person name="Novod N."/>
            <person name="O'Neill B."/>
            <person name="Osman S."/>
            <person name="Markiewicz E."/>
            <person name="Oyono O.L."/>
            <person name="Patti C."/>
            <person name="Phunkhang P."/>
            <person name="Pierre F."/>
            <person name="Priest M."/>
            <person name="Raghuraman S."/>
            <person name="Rege F."/>
            <person name="Reyes R."/>
            <person name="Rise C."/>
            <person name="Rogov P."/>
            <person name="Ross K."/>
            <person name="Ryan E."/>
            <person name="Settipalli S."/>
            <person name="Shea T."/>
            <person name="Sherpa N."/>
            <person name="Shi L."/>
            <person name="Shih D."/>
            <person name="Sparrow T."/>
            <person name="Spaulding J."/>
            <person name="Stalker J."/>
            <person name="Stange-Thomann N."/>
            <person name="Stavropoulos S."/>
            <person name="Stone C."/>
            <person name="Strader C."/>
            <person name="Tesfaye S."/>
            <person name="Thomson T."/>
            <person name="Thoulutsang Y."/>
            <person name="Thoulutsang D."/>
            <person name="Topham K."/>
            <person name="Topping I."/>
            <person name="Tsamla T."/>
            <person name="Vassiliev H."/>
            <person name="Vo A."/>
            <person name="Wangchuk T."/>
            <person name="Wangdi T."/>
            <person name="Weiand M."/>
            <person name="Wilkinson J."/>
            <person name="Wilson A."/>
            <person name="Yadav S."/>
            <person name="Young G."/>
            <person name="Yu Q."/>
            <person name="Zembek L."/>
            <person name="Zhong D."/>
            <person name="Zimmer A."/>
            <person name="Zwirko Z."/>
            <person name="Jaffe D.B."/>
            <person name="Alvarez P."/>
            <person name="Brockman W."/>
            <person name="Butler J."/>
            <person name="Chin C."/>
            <person name="Gnerre S."/>
            <person name="Grabherr M."/>
            <person name="Kleber M."/>
            <person name="Mauceli E."/>
            <person name="MacCallum I."/>
        </authorList>
    </citation>
    <scope>NUCLEOTIDE SEQUENCE [LARGE SCALE GENOMIC DNA]</scope>
    <source>
        <strain evidence="3">Tucson 14030-0811.24</strain>
    </source>
</reference>
<feature type="region of interest" description="Disordered" evidence="1">
    <location>
        <begin position="1"/>
        <end position="26"/>
    </location>
</feature>
<dbReference type="HOGENOM" id="CLU_779070_0_0_1"/>
<sequence>MSLPDDDDDDENSPVSENEKCTASLSGRSQLRLAPAYVNGVLTLKSSLLSKNNNSPALANGRSGGSLIKSNQNPSYKHQYQSLNSGNSGYGKYGEEADKSQQKATATNLRNLGTAFRPLSRTMINMNYGHQMEPFKSLLDERDETNENIGKSYSYESNANPLYMPAKPSSLSYQQYPAAIIQPQQDQMSAPMSYAPLAMQTDRQANRYVQEFPPHFLFQPPFVPMQTTALETPETPQSIAPQQQPTAEQLDLLQQLSEFFGQRQQQQQQQHPQQQQQNFIPISFAQLASTQPPPDEQGQCPFDTEEITTTISPLAKSTKKSKTTTMEPDESVTIDVESDTEKPISKTKSNKKLPCCSKTPKRDVISFTLNVENPNLNREQQNKAREQQRSSRHAIQPDLRINAIATLLRYRNELGNAQDPLQQLLRQEQKRVEQQQAIKQRRKGKVKGRRQRRILDKNRLLQAELKIWPLKIERLSGV</sequence>
<feature type="compositionally biased region" description="Polar residues" evidence="1">
    <location>
        <begin position="68"/>
        <end position="87"/>
    </location>
</feature>
<feature type="compositionally biased region" description="Acidic residues" evidence="1">
    <location>
        <begin position="327"/>
        <end position="338"/>
    </location>
</feature>
<keyword evidence="3" id="KW-1185">Reference proteome</keyword>
<dbReference type="eggNOG" id="KOG0118">
    <property type="taxonomic scope" value="Eukaryota"/>
</dbReference>
<protein>
    <submittedName>
        <fullName evidence="2">Uncharacterized protein</fullName>
    </submittedName>
</protein>
<dbReference type="InParanoid" id="B4ML81"/>
<dbReference type="OrthoDB" id="7870487at2759"/>
<dbReference type="Proteomes" id="UP000007798">
    <property type="component" value="Unassembled WGS sequence"/>
</dbReference>
<accession>B4ML81</accession>
<dbReference type="AlphaFoldDB" id="B4ML81"/>
<organism evidence="2 3">
    <name type="scientific">Drosophila willistoni</name>
    <name type="common">Fruit fly</name>
    <dbReference type="NCBI Taxonomy" id="7260"/>
    <lineage>
        <taxon>Eukaryota</taxon>
        <taxon>Metazoa</taxon>
        <taxon>Ecdysozoa</taxon>
        <taxon>Arthropoda</taxon>
        <taxon>Hexapoda</taxon>
        <taxon>Insecta</taxon>
        <taxon>Pterygota</taxon>
        <taxon>Neoptera</taxon>
        <taxon>Endopterygota</taxon>
        <taxon>Diptera</taxon>
        <taxon>Brachycera</taxon>
        <taxon>Muscomorpha</taxon>
        <taxon>Ephydroidea</taxon>
        <taxon>Drosophilidae</taxon>
        <taxon>Drosophila</taxon>
        <taxon>Sophophora</taxon>
    </lineage>
</organism>
<proteinExistence type="predicted"/>
<feature type="compositionally biased region" description="Basic and acidic residues" evidence="1">
    <location>
        <begin position="380"/>
        <end position="389"/>
    </location>
</feature>
<evidence type="ECO:0000313" key="2">
    <source>
        <dbReference type="EMBL" id="EDW73139.2"/>
    </source>
</evidence>